<dbReference type="SMART" id="SM00849">
    <property type="entry name" value="Lactamase_B"/>
    <property type="match status" value="1"/>
</dbReference>
<comment type="similarity">
    <text evidence="3">In the C-terminal section; belongs to the flavodoxin reductase family.</text>
</comment>
<evidence type="ECO:0000259" key="8">
    <source>
        <dbReference type="PROSITE" id="PS50902"/>
    </source>
</evidence>
<dbReference type="Gene3D" id="3.60.15.10">
    <property type="entry name" value="Ribonuclease Z/Hydroxyacylglutathione hydrolase-like"/>
    <property type="match status" value="1"/>
</dbReference>
<dbReference type="PANTHER" id="PTHR32145">
    <property type="entry name" value="DIFLAVIN FLAVOPROTEIN A 2-RELATED"/>
    <property type="match status" value="1"/>
</dbReference>
<dbReference type="GO" id="GO:0016651">
    <property type="term" value="F:oxidoreductase activity, acting on NAD(P)H"/>
    <property type="evidence" value="ECO:0007669"/>
    <property type="project" value="UniProtKB-ARBA"/>
</dbReference>
<evidence type="ECO:0000256" key="3">
    <source>
        <dbReference type="ARBA" id="ARBA00006098"/>
    </source>
</evidence>
<dbReference type="InterPro" id="IPR026816">
    <property type="entry name" value="Flavodoxin_dom"/>
</dbReference>
<evidence type="ECO:0000256" key="4">
    <source>
        <dbReference type="ARBA" id="ARBA00007121"/>
    </source>
</evidence>
<dbReference type="Gene3D" id="2.30.110.10">
    <property type="entry name" value="Electron Transport, Fmn-binding Protein, Chain A"/>
    <property type="match status" value="1"/>
</dbReference>
<evidence type="ECO:0000313" key="10">
    <source>
        <dbReference type="EMBL" id="KRN51483.1"/>
    </source>
</evidence>
<dbReference type="InterPro" id="IPR012349">
    <property type="entry name" value="Split_barrel_FMN-bd"/>
</dbReference>
<dbReference type="GO" id="GO:0010181">
    <property type="term" value="F:FMN binding"/>
    <property type="evidence" value="ECO:0007669"/>
    <property type="project" value="InterPro"/>
</dbReference>
<dbReference type="SMART" id="SM00903">
    <property type="entry name" value="Flavin_Reduct"/>
    <property type="match status" value="1"/>
</dbReference>
<proteinExistence type="inferred from homology"/>
<comment type="caution">
    <text evidence="10">The sequence shown here is derived from an EMBL/GenBank/DDBJ whole genome shotgun (WGS) entry which is preliminary data.</text>
</comment>
<dbReference type="InterPro" id="IPR001279">
    <property type="entry name" value="Metallo-B-lactamas"/>
</dbReference>
<dbReference type="PATRIC" id="fig|1410657.5.peg.102"/>
<dbReference type="CDD" id="cd00350">
    <property type="entry name" value="rubredoxin_like"/>
    <property type="match status" value="1"/>
</dbReference>
<dbReference type="InterPro" id="IPR002563">
    <property type="entry name" value="Flavin_Rdtase-like_dom"/>
</dbReference>
<dbReference type="InterPro" id="IPR029039">
    <property type="entry name" value="Flavoprotein-like_sf"/>
</dbReference>
<dbReference type="Gene3D" id="3.40.50.360">
    <property type="match status" value="1"/>
</dbReference>
<dbReference type="AlphaFoldDB" id="A0A0R2HG05"/>
<dbReference type="SUPFAM" id="SSF57802">
    <property type="entry name" value="Rubredoxin-like"/>
    <property type="match status" value="1"/>
</dbReference>
<dbReference type="InterPro" id="IPR045761">
    <property type="entry name" value="ODP_dom"/>
</dbReference>
<evidence type="ECO:0000256" key="5">
    <source>
        <dbReference type="ARBA" id="ARBA00022448"/>
    </source>
</evidence>
<dbReference type="PROSITE" id="PS50902">
    <property type="entry name" value="FLAVODOXIN_LIKE"/>
    <property type="match status" value="1"/>
</dbReference>
<comment type="similarity">
    <text evidence="4">In the N-terminal section; belongs to the zinc metallo-hydrolase group 3 family.</text>
</comment>
<gene>
    <name evidence="10" type="ORF">IV49_GL000100</name>
</gene>
<reference evidence="10 11" key="1">
    <citation type="journal article" date="2015" name="Genome Announc.">
        <title>Expanding the biotechnology potential of lactobacilli through comparative genomics of 213 strains and associated genera.</title>
        <authorList>
            <person name="Sun Z."/>
            <person name="Harris H.M."/>
            <person name="McCann A."/>
            <person name="Guo C."/>
            <person name="Argimon S."/>
            <person name="Zhang W."/>
            <person name="Yang X."/>
            <person name="Jeffery I.B."/>
            <person name="Cooney J.C."/>
            <person name="Kagawa T.F."/>
            <person name="Liu W."/>
            <person name="Song Y."/>
            <person name="Salvetti E."/>
            <person name="Wrobel A."/>
            <person name="Rasinkangas P."/>
            <person name="Parkhill J."/>
            <person name="Rea M.C."/>
            <person name="O'Sullivan O."/>
            <person name="Ritari J."/>
            <person name="Douillard F.P."/>
            <person name="Paul Ross R."/>
            <person name="Yang R."/>
            <person name="Briner A.E."/>
            <person name="Felis G.E."/>
            <person name="de Vos W.M."/>
            <person name="Barrangou R."/>
            <person name="Klaenhammer T.R."/>
            <person name="Caufield P.W."/>
            <person name="Cui Y."/>
            <person name="Zhang H."/>
            <person name="O'Toole P.W."/>
        </authorList>
    </citation>
    <scope>NUCLEOTIDE SEQUENCE [LARGE SCALE GENOMIC DNA]</scope>
    <source>
        <strain evidence="10 11">DSM 20405</strain>
    </source>
</reference>
<dbReference type="InterPro" id="IPR024934">
    <property type="entry name" value="Rubredoxin-like_dom"/>
</dbReference>
<evidence type="ECO:0000256" key="6">
    <source>
        <dbReference type="ARBA" id="ARBA00022982"/>
    </source>
</evidence>
<dbReference type="Proteomes" id="UP000051841">
    <property type="component" value="Unassembled WGS sequence"/>
</dbReference>
<organism evidence="10 11">
    <name type="scientific">Kandleria vitulina DSM 20405</name>
    <dbReference type="NCBI Taxonomy" id="1410657"/>
    <lineage>
        <taxon>Bacteria</taxon>
        <taxon>Bacillati</taxon>
        <taxon>Bacillota</taxon>
        <taxon>Erysipelotrichia</taxon>
        <taxon>Erysipelotrichales</taxon>
        <taxon>Coprobacillaceae</taxon>
        <taxon>Kandleria</taxon>
    </lineage>
</organism>
<dbReference type="Pfam" id="PF12724">
    <property type="entry name" value="Flavodoxin_5"/>
    <property type="match status" value="1"/>
</dbReference>
<dbReference type="Pfam" id="PF01613">
    <property type="entry name" value="Flavin_Reduct"/>
    <property type="match status" value="1"/>
</dbReference>
<dbReference type="SUPFAM" id="SSF56281">
    <property type="entry name" value="Metallo-hydrolase/oxidoreductase"/>
    <property type="match status" value="1"/>
</dbReference>
<dbReference type="InterPro" id="IPR051285">
    <property type="entry name" value="NADH_oxidoreductase_modular"/>
</dbReference>
<dbReference type="EMBL" id="JQBL01000001">
    <property type="protein sequence ID" value="KRN51483.1"/>
    <property type="molecule type" value="Genomic_DNA"/>
</dbReference>
<dbReference type="CDD" id="cd07709">
    <property type="entry name" value="flavodiiron_proteins_MBL-fold"/>
    <property type="match status" value="1"/>
</dbReference>
<dbReference type="InterPro" id="IPR048574">
    <property type="entry name" value="RUBY_RBDX"/>
</dbReference>
<dbReference type="Pfam" id="PF21349">
    <property type="entry name" value="RUBY_RBDX"/>
    <property type="match status" value="1"/>
</dbReference>
<feature type="domain" description="Flavodoxin-like" evidence="8">
    <location>
        <begin position="247"/>
        <end position="386"/>
    </location>
</feature>
<comment type="cofactor">
    <cofactor evidence="1">
        <name>Fe cation</name>
        <dbReference type="ChEBI" id="CHEBI:24875"/>
    </cofactor>
</comment>
<evidence type="ECO:0000259" key="9">
    <source>
        <dbReference type="PROSITE" id="PS50903"/>
    </source>
</evidence>
<dbReference type="SUPFAM" id="SSF52218">
    <property type="entry name" value="Flavoproteins"/>
    <property type="match status" value="1"/>
</dbReference>
<evidence type="ECO:0000313" key="11">
    <source>
        <dbReference type="Proteomes" id="UP000051841"/>
    </source>
</evidence>
<dbReference type="SUPFAM" id="SSF50475">
    <property type="entry name" value="FMN-binding split barrel"/>
    <property type="match status" value="1"/>
</dbReference>
<keyword evidence="11" id="KW-1185">Reference proteome</keyword>
<dbReference type="GO" id="GO:0016646">
    <property type="term" value="F:oxidoreductase activity, acting on the CH-NH group of donors, NAD or NADP as acceptor"/>
    <property type="evidence" value="ECO:0007669"/>
    <property type="project" value="UniProtKB-ARBA"/>
</dbReference>
<evidence type="ECO:0000256" key="7">
    <source>
        <dbReference type="ARBA" id="ARBA00025633"/>
    </source>
</evidence>
<feature type="domain" description="Rubredoxin-like" evidence="9">
    <location>
        <begin position="562"/>
        <end position="598"/>
    </location>
</feature>
<dbReference type="PANTHER" id="PTHR32145:SF20">
    <property type="entry name" value="FLAVOPROTEIN"/>
    <property type="match status" value="1"/>
</dbReference>
<name>A0A0R2HG05_9FIRM</name>
<dbReference type="InterPro" id="IPR008254">
    <property type="entry name" value="Flavodoxin/NO_synth"/>
</dbReference>
<accession>A0A0R2HG05</accession>
<dbReference type="Pfam" id="PF19583">
    <property type="entry name" value="ODP"/>
    <property type="match status" value="1"/>
</dbReference>
<keyword evidence="6" id="KW-0249">Electron transport</keyword>
<evidence type="ECO:0000256" key="2">
    <source>
        <dbReference type="ARBA" id="ARBA00001965"/>
    </source>
</evidence>
<dbReference type="PROSITE" id="PS50903">
    <property type="entry name" value="RUBREDOXIN_LIKE"/>
    <property type="match status" value="1"/>
</dbReference>
<dbReference type="GO" id="GO:0005506">
    <property type="term" value="F:iron ion binding"/>
    <property type="evidence" value="ECO:0007669"/>
    <property type="project" value="InterPro"/>
</dbReference>
<dbReference type="Gene3D" id="2.20.28.10">
    <property type="match status" value="1"/>
</dbReference>
<dbReference type="InterPro" id="IPR036866">
    <property type="entry name" value="RibonucZ/Hydroxyglut_hydro"/>
</dbReference>
<sequence length="599" mass="67870">MFMSNNVSDTIKYVGVNDHSIDLFEGQYHVPHGMCYNSYVIIDEKIAVMDTVDIRFGHEWLDHIYNVLDGRKPDYLIIQHMEPDHSANIENFLNVYPDVQVVGNVKTFTMMEQFFGAGFAKNRVVVKNMETLSLGSHELTFVFAPMVHWPEVMVTYDAKDKVLFSADGFGKFGALDYEEDWDDEARRYYIGIVGKYGMQVQALLKKAATLDIETIAPLHGPVLKEHLEHYIGLYDKWSSYDIEKDGILVAYTSVYGHTKQAVETLVNDLKERKCPDVKVYDLARSDMSEAVADAFSYGKVVLATTTYNADMYPFMREFIDHLTERNFQNRTVAMIENGSWAPMAAKCMTKELEGCKKLNILSPITIKSAMHEEEREAISQLADTLCMDYVETAPDAPRKNDMTALFRLGYGLYVITTNDGNRDNGCIVNTVTQVAENPNRLAVCINKNNYTDHIVSKTGKLNVNCLSEEAPFSVFERYGFKSGRSVDKFEGLSVKRSDNGLVILPQYINAIMSLHVESSVDLGTHNMYICTIEEARVVSNANTMTYTYYQNNVKPKPETEGKKGWVCTVCGYVYEGENIPDDFICPLCKHGVSDFEKIE</sequence>
<comment type="cofactor">
    <cofactor evidence="2">
        <name>Fe(3+)</name>
        <dbReference type="ChEBI" id="CHEBI:29034"/>
    </cofactor>
</comment>
<comment type="function">
    <text evidence="7">Mediates electron transfer from NADH to oxygen, reducing it to water. This modular protein has 3 redox cofactors, in other organisms the same activity requires 2 or 3 proteins.</text>
</comment>
<evidence type="ECO:0000256" key="1">
    <source>
        <dbReference type="ARBA" id="ARBA00001962"/>
    </source>
</evidence>
<protein>
    <submittedName>
        <fullName evidence="10">Flavodoxin nitric oxide synthase</fullName>
    </submittedName>
</protein>
<keyword evidence="5" id="KW-0813">Transport</keyword>